<sequence>MVAGENIGRRWGSVPLLDFTASVKFLRDSIERFGEGMIDFTENDHSVRFVSHGDSVRVEDSWASGVLACHKEEFLAAVTCFVDRVIQDLATEFPAIRSNVFFVQLGE</sequence>
<dbReference type="RefSeq" id="WP_212817027.1">
    <property type="nucleotide sequence ID" value="NZ_AP023359.1"/>
</dbReference>
<accession>A0A810N7Y0</accession>
<organism evidence="1 2">
    <name type="scientific">Polymorphospora rubra</name>
    <dbReference type="NCBI Taxonomy" id="338584"/>
    <lineage>
        <taxon>Bacteria</taxon>
        <taxon>Bacillati</taxon>
        <taxon>Actinomycetota</taxon>
        <taxon>Actinomycetes</taxon>
        <taxon>Micromonosporales</taxon>
        <taxon>Micromonosporaceae</taxon>
        <taxon>Polymorphospora</taxon>
    </lineage>
</organism>
<gene>
    <name evidence="1" type="ORF">Prubr_47540</name>
</gene>
<evidence type="ECO:0000313" key="2">
    <source>
        <dbReference type="Proteomes" id="UP000680866"/>
    </source>
</evidence>
<dbReference type="EMBL" id="AP023359">
    <property type="protein sequence ID" value="BCJ67733.1"/>
    <property type="molecule type" value="Genomic_DNA"/>
</dbReference>
<dbReference type="KEGG" id="pry:Prubr_47540"/>
<dbReference type="Proteomes" id="UP000680866">
    <property type="component" value="Chromosome"/>
</dbReference>
<reference evidence="1" key="1">
    <citation type="submission" date="2020-08" db="EMBL/GenBank/DDBJ databases">
        <title>Whole genome shotgun sequence of Polymorphospora rubra NBRC 101157.</title>
        <authorList>
            <person name="Komaki H."/>
            <person name="Tamura T."/>
        </authorList>
    </citation>
    <scope>NUCLEOTIDE SEQUENCE</scope>
    <source>
        <strain evidence="1">NBRC 101157</strain>
    </source>
</reference>
<name>A0A810N7Y0_9ACTN</name>
<evidence type="ECO:0000313" key="1">
    <source>
        <dbReference type="EMBL" id="BCJ67733.1"/>
    </source>
</evidence>
<dbReference type="AlphaFoldDB" id="A0A810N7Y0"/>
<protein>
    <submittedName>
        <fullName evidence="1">Uncharacterized protein</fullName>
    </submittedName>
</protein>
<keyword evidence="2" id="KW-1185">Reference proteome</keyword>
<proteinExistence type="predicted"/>